<keyword evidence="3" id="KW-1185">Reference proteome</keyword>
<feature type="chain" id="PRO_5021398776" evidence="1">
    <location>
        <begin position="21"/>
        <end position="179"/>
    </location>
</feature>
<dbReference type="EMBL" id="SRMB01000001">
    <property type="protein sequence ID" value="TGE29252.1"/>
    <property type="molecule type" value="Genomic_DNA"/>
</dbReference>
<keyword evidence="1" id="KW-0732">Signal</keyword>
<organism evidence="2 3">
    <name type="scientific">Hymenobacter metallicola</name>
    <dbReference type="NCBI Taxonomy" id="2563114"/>
    <lineage>
        <taxon>Bacteria</taxon>
        <taxon>Pseudomonadati</taxon>
        <taxon>Bacteroidota</taxon>
        <taxon>Cytophagia</taxon>
        <taxon>Cytophagales</taxon>
        <taxon>Hymenobacteraceae</taxon>
        <taxon>Hymenobacter</taxon>
    </lineage>
</organism>
<protein>
    <submittedName>
        <fullName evidence="2">Uncharacterized protein</fullName>
    </submittedName>
</protein>
<reference evidence="2 3" key="1">
    <citation type="submission" date="2019-04" db="EMBL/GenBank/DDBJ databases">
        <authorList>
            <person name="Feng G."/>
            <person name="Zhang J."/>
            <person name="Zhu H."/>
        </authorList>
    </citation>
    <scope>NUCLEOTIDE SEQUENCE [LARGE SCALE GENOMIC DNA]</scope>
    <source>
        <strain evidence="2 3">9PBR-1</strain>
    </source>
</reference>
<proteinExistence type="predicted"/>
<name>A0A4Z0QKK1_9BACT</name>
<evidence type="ECO:0000313" key="2">
    <source>
        <dbReference type="EMBL" id="TGE29252.1"/>
    </source>
</evidence>
<dbReference type="Proteomes" id="UP000298471">
    <property type="component" value="Unassembled WGS sequence"/>
</dbReference>
<evidence type="ECO:0000313" key="3">
    <source>
        <dbReference type="Proteomes" id="UP000298471"/>
    </source>
</evidence>
<sequence length="179" mass="20756">MRIFLPLFVLIHLSGRLTNAQSLSAPNDTIATQYSLPQANCASFPAAAVPRMFDEELLKNVKRFTPSKTQITKTEKALQQVDFGRINAKPQKSYYAEYITIIKQHLPKYKRQYYGYYNAEGHACLFINLFIENREEAPNRVPSWLTDFRWAYDGGTAYWSVYYDLKAQKFYQFGHNGEG</sequence>
<dbReference type="RefSeq" id="WP_135393504.1">
    <property type="nucleotide sequence ID" value="NZ_SRMB01000001.1"/>
</dbReference>
<dbReference type="AlphaFoldDB" id="A0A4Z0QKK1"/>
<evidence type="ECO:0000256" key="1">
    <source>
        <dbReference type="SAM" id="SignalP"/>
    </source>
</evidence>
<gene>
    <name evidence="2" type="ORF">E5K02_07300</name>
</gene>
<accession>A0A4Z0QKK1</accession>
<dbReference type="OrthoDB" id="4301792at2"/>
<comment type="caution">
    <text evidence="2">The sequence shown here is derived from an EMBL/GenBank/DDBJ whole genome shotgun (WGS) entry which is preliminary data.</text>
</comment>
<feature type="signal peptide" evidence="1">
    <location>
        <begin position="1"/>
        <end position="20"/>
    </location>
</feature>